<dbReference type="GeneID" id="24830647"/>
<dbReference type="KEGG" id="mhor:MSHOH_1450"/>
<dbReference type="Proteomes" id="UP000033101">
    <property type="component" value="Chromosome"/>
</dbReference>
<organism evidence="1 2">
    <name type="scientific">Methanosarcina horonobensis HB-1 = JCM 15518</name>
    <dbReference type="NCBI Taxonomy" id="1434110"/>
    <lineage>
        <taxon>Archaea</taxon>
        <taxon>Methanobacteriati</taxon>
        <taxon>Methanobacteriota</taxon>
        <taxon>Stenosarchaea group</taxon>
        <taxon>Methanomicrobia</taxon>
        <taxon>Methanosarcinales</taxon>
        <taxon>Methanosarcinaceae</taxon>
        <taxon>Methanosarcina</taxon>
    </lineage>
</organism>
<dbReference type="PATRIC" id="fig|1434110.4.peg.1805"/>
<dbReference type="RefSeq" id="WP_048138659.1">
    <property type="nucleotide sequence ID" value="NZ_BBCW01000013.1"/>
</dbReference>
<dbReference type="AlphaFoldDB" id="A0A0E3SEJ8"/>
<name>A0A0E3SEJ8_9EURY</name>
<sequence>MWTFSEARRAIRAASRGESFPISQELDDVLTCESWGISQDLLDKMPEEDVMYRKFVAYARYIEGKT</sequence>
<protein>
    <submittedName>
        <fullName evidence="1">Uncharacterized protein</fullName>
    </submittedName>
</protein>
<dbReference type="STRING" id="1434110.MSHOH_1450"/>
<reference evidence="1 2" key="1">
    <citation type="submission" date="2014-07" db="EMBL/GenBank/DDBJ databases">
        <title>Methanogenic archaea and the global carbon cycle.</title>
        <authorList>
            <person name="Henriksen J.R."/>
            <person name="Luke J."/>
            <person name="Reinhart S."/>
            <person name="Benedict M.N."/>
            <person name="Youngblut N.D."/>
            <person name="Metcalf M.E."/>
            <person name="Whitaker R.J."/>
            <person name="Metcalf W.W."/>
        </authorList>
    </citation>
    <scope>NUCLEOTIDE SEQUENCE [LARGE SCALE GENOMIC DNA]</scope>
    <source>
        <strain evidence="1 2">HB-1</strain>
    </source>
</reference>
<keyword evidence="2" id="KW-1185">Reference proteome</keyword>
<dbReference type="EMBL" id="CP009516">
    <property type="protein sequence ID" value="AKB77933.1"/>
    <property type="molecule type" value="Genomic_DNA"/>
</dbReference>
<gene>
    <name evidence="1" type="ORF">MSHOH_1450</name>
</gene>
<evidence type="ECO:0000313" key="1">
    <source>
        <dbReference type="EMBL" id="AKB77933.1"/>
    </source>
</evidence>
<evidence type="ECO:0000313" key="2">
    <source>
        <dbReference type="Proteomes" id="UP000033101"/>
    </source>
</evidence>
<accession>A0A0E3SEJ8</accession>
<dbReference type="HOGENOM" id="CLU_2820870_0_0_2"/>
<proteinExistence type="predicted"/>